<evidence type="ECO:0000256" key="7">
    <source>
        <dbReference type="SAM" id="SignalP"/>
    </source>
</evidence>
<feature type="signal peptide" evidence="7">
    <location>
        <begin position="1"/>
        <end position="27"/>
    </location>
</feature>
<dbReference type="Pfam" id="PF00058">
    <property type="entry name" value="Ldl_recept_b"/>
    <property type="match status" value="2"/>
</dbReference>
<reference evidence="9" key="2">
    <citation type="submission" date="2025-08" db="UniProtKB">
        <authorList>
            <consortium name="RefSeq"/>
        </authorList>
    </citation>
    <scope>IDENTIFICATION</scope>
    <source>
        <strain evidence="9">S238N-H82</strain>
        <tissue evidence="9">Testes</tissue>
    </source>
</reference>
<reference evidence="8" key="1">
    <citation type="journal article" date="2020" name="Nat. Ecol. Evol.">
        <title>Deeply conserved synteny resolves early events in vertebrate evolution.</title>
        <authorList>
            <person name="Simakov O."/>
            <person name="Marletaz F."/>
            <person name="Yue J.X."/>
            <person name="O'Connell B."/>
            <person name="Jenkins J."/>
            <person name="Brandt A."/>
            <person name="Calef R."/>
            <person name="Tung C.H."/>
            <person name="Huang T.K."/>
            <person name="Schmutz J."/>
            <person name="Satoh N."/>
            <person name="Yu J.K."/>
            <person name="Putnam N.H."/>
            <person name="Green R.E."/>
            <person name="Rokhsar D.S."/>
        </authorList>
    </citation>
    <scope>NUCLEOTIDE SEQUENCE [LARGE SCALE GENOMIC DNA]</scope>
    <source>
        <strain evidence="8">S238N-H82</strain>
    </source>
</reference>
<evidence type="ECO:0000313" key="8">
    <source>
        <dbReference type="Proteomes" id="UP000001554"/>
    </source>
</evidence>
<evidence type="ECO:0000313" key="9">
    <source>
        <dbReference type="RefSeq" id="XP_035673046.1"/>
    </source>
</evidence>
<feature type="chain" id="PRO_5039904951" evidence="7">
    <location>
        <begin position="28"/>
        <end position="301"/>
    </location>
</feature>
<dbReference type="AlphaFoldDB" id="A0A9J7KZC7"/>
<feature type="repeat" description="LDL-receptor class B" evidence="6">
    <location>
        <begin position="182"/>
        <end position="224"/>
    </location>
</feature>
<dbReference type="InterPro" id="IPR050778">
    <property type="entry name" value="Cueball_EGF_LRP_Nidogen"/>
</dbReference>
<evidence type="ECO:0000256" key="5">
    <source>
        <dbReference type="ARBA" id="ARBA00023180"/>
    </source>
</evidence>
<name>A0A9J7KZC7_BRAFL</name>
<feature type="repeat" description="LDL-receptor class B" evidence="6">
    <location>
        <begin position="225"/>
        <end position="269"/>
    </location>
</feature>
<evidence type="ECO:0000256" key="4">
    <source>
        <dbReference type="ARBA" id="ARBA00023157"/>
    </source>
</evidence>
<gene>
    <name evidence="9" type="primary">LOC118413627</name>
</gene>
<keyword evidence="5" id="KW-0325">Glycoprotein</keyword>
<dbReference type="PROSITE" id="PS51120">
    <property type="entry name" value="LDLRB"/>
    <property type="match status" value="2"/>
</dbReference>
<keyword evidence="1" id="KW-0245">EGF-like domain</keyword>
<dbReference type="OrthoDB" id="72419at2759"/>
<dbReference type="RefSeq" id="XP_035673046.1">
    <property type="nucleotide sequence ID" value="XM_035817153.1"/>
</dbReference>
<protein>
    <submittedName>
        <fullName evidence="9">Low-density lipoprotein receptor-related protein 6-like</fullName>
    </submittedName>
</protein>
<dbReference type="FunFam" id="2.120.10.30:FF:000241">
    <property type="entry name" value="Low-density lipoprotein receptor-related protein 6"/>
    <property type="match status" value="1"/>
</dbReference>
<dbReference type="SMART" id="SM00135">
    <property type="entry name" value="LY"/>
    <property type="match status" value="3"/>
</dbReference>
<evidence type="ECO:0000256" key="6">
    <source>
        <dbReference type="PROSITE-ProRule" id="PRU00461"/>
    </source>
</evidence>
<organism evidence="8 9">
    <name type="scientific">Branchiostoma floridae</name>
    <name type="common">Florida lancelet</name>
    <name type="synonym">Amphioxus</name>
    <dbReference type="NCBI Taxonomy" id="7739"/>
    <lineage>
        <taxon>Eukaryota</taxon>
        <taxon>Metazoa</taxon>
        <taxon>Chordata</taxon>
        <taxon>Cephalochordata</taxon>
        <taxon>Leptocardii</taxon>
        <taxon>Amphioxiformes</taxon>
        <taxon>Branchiostomatidae</taxon>
        <taxon>Branchiostoma</taxon>
    </lineage>
</organism>
<dbReference type="InterPro" id="IPR011042">
    <property type="entry name" value="6-blade_b-propeller_TolB-like"/>
</dbReference>
<keyword evidence="4" id="KW-1015">Disulfide bond</keyword>
<proteinExistence type="predicted"/>
<dbReference type="PANTHER" id="PTHR46513">
    <property type="entry name" value="VITELLOGENIN RECEPTOR-LIKE PROTEIN-RELATED-RELATED"/>
    <property type="match status" value="1"/>
</dbReference>
<evidence type="ECO:0000256" key="1">
    <source>
        <dbReference type="ARBA" id="ARBA00022536"/>
    </source>
</evidence>
<sequence length="301" mass="33185">MVWPRRRIVLLVWAVVTVPMLCDQTVAMDSEGSDTDLPPDEAALFESTDGVKKAVIVKGDMDTLQLGEPVDSEDKPTGAKAPGRGQTLIIVADPRDRTITRLTPHPFLPTGYFQFLQYIIGNGVHKPTAVDYDRTGDFIYWTSVNGADSVVARSPYATGPGWQLDGELASEPEGIAVDPISRNLYWTDAGTDSIIVSRLDGSFRKSLITQGLDEPRAIVVDPNSGWMYWTDWGSPPRIERARMDGTQRSVIVNVVQGQWPNGLALDAVGQCSFCNIVLADFGFVESTKRIKRTMQDKIDRP</sequence>
<dbReference type="Gene3D" id="2.120.10.30">
    <property type="entry name" value="TolB, C-terminal domain"/>
    <property type="match status" value="1"/>
</dbReference>
<keyword evidence="8" id="KW-1185">Reference proteome</keyword>
<dbReference type="SUPFAM" id="SSF63825">
    <property type="entry name" value="YWTD domain"/>
    <property type="match status" value="1"/>
</dbReference>
<evidence type="ECO:0000256" key="2">
    <source>
        <dbReference type="ARBA" id="ARBA00022729"/>
    </source>
</evidence>
<dbReference type="GeneID" id="118413627"/>
<accession>A0A9J7KZC7</accession>
<dbReference type="Proteomes" id="UP000001554">
    <property type="component" value="Chromosome 4"/>
</dbReference>
<evidence type="ECO:0000256" key="3">
    <source>
        <dbReference type="ARBA" id="ARBA00022737"/>
    </source>
</evidence>
<dbReference type="InterPro" id="IPR000033">
    <property type="entry name" value="LDLR_classB_rpt"/>
</dbReference>
<keyword evidence="2 7" id="KW-0732">Signal</keyword>
<keyword evidence="3" id="KW-0677">Repeat</keyword>
<dbReference type="KEGG" id="bfo:118413627"/>